<dbReference type="GO" id="GO:0003993">
    <property type="term" value="F:acid phosphatase activity"/>
    <property type="evidence" value="ECO:0007669"/>
    <property type="project" value="UniProtKB-EC"/>
</dbReference>
<evidence type="ECO:0000256" key="8">
    <source>
        <dbReference type="SAM" id="SignalP"/>
    </source>
</evidence>
<keyword evidence="7" id="KW-0325">Glycoprotein</keyword>
<dbReference type="PANTHER" id="PTHR11567:SF211">
    <property type="entry name" value="PROSTATIC ACID PHOSPHATASE"/>
    <property type="match status" value="1"/>
</dbReference>
<dbReference type="EC" id="3.1.3.2" evidence="3"/>
<evidence type="ECO:0000313" key="10">
    <source>
        <dbReference type="Proteomes" id="UP001162162"/>
    </source>
</evidence>
<evidence type="ECO:0000256" key="3">
    <source>
        <dbReference type="ARBA" id="ARBA00012646"/>
    </source>
</evidence>
<dbReference type="AlphaFoldDB" id="A0AAV8YKD0"/>
<evidence type="ECO:0000313" key="9">
    <source>
        <dbReference type="EMBL" id="KAJ8951125.1"/>
    </source>
</evidence>
<feature type="chain" id="PRO_5043956268" description="acid phosphatase" evidence="8">
    <location>
        <begin position="20"/>
        <end position="249"/>
    </location>
</feature>
<protein>
    <recommendedName>
        <fullName evidence="3">acid phosphatase</fullName>
        <ecNumber evidence="3">3.1.3.2</ecNumber>
    </recommendedName>
</protein>
<evidence type="ECO:0000256" key="6">
    <source>
        <dbReference type="ARBA" id="ARBA00023157"/>
    </source>
</evidence>
<dbReference type="PROSITE" id="PS00616">
    <property type="entry name" value="HIS_ACID_PHOSPHAT_1"/>
    <property type="match status" value="1"/>
</dbReference>
<dbReference type="Gene3D" id="3.40.50.1240">
    <property type="entry name" value="Phosphoglycerate mutase-like"/>
    <property type="match status" value="1"/>
</dbReference>
<evidence type="ECO:0000256" key="2">
    <source>
        <dbReference type="ARBA" id="ARBA00005375"/>
    </source>
</evidence>
<evidence type="ECO:0000256" key="4">
    <source>
        <dbReference type="ARBA" id="ARBA00022729"/>
    </source>
</evidence>
<dbReference type="Proteomes" id="UP001162162">
    <property type="component" value="Unassembled WGS sequence"/>
</dbReference>
<comment type="similarity">
    <text evidence="2">Belongs to the histidine acid phosphatase family.</text>
</comment>
<keyword evidence="6" id="KW-1015">Disulfide bond</keyword>
<dbReference type="InterPro" id="IPR033379">
    <property type="entry name" value="Acid_Pase_AS"/>
</dbReference>
<feature type="signal peptide" evidence="8">
    <location>
        <begin position="1"/>
        <end position="19"/>
    </location>
</feature>
<proteinExistence type="inferred from homology"/>
<dbReference type="InterPro" id="IPR000560">
    <property type="entry name" value="His_Pase_clade-2"/>
</dbReference>
<dbReference type="Pfam" id="PF00328">
    <property type="entry name" value="His_Phos_2"/>
    <property type="match status" value="1"/>
</dbReference>
<dbReference type="CDD" id="cd07061">
    <property type="entry name" value="HP_HAP_like"/>
    <property type="match status" value="1"/>
</dbReference>
<dbReference type="PANTHER" id="PTHR11567">
    <property type="entry name" value="ACID PHOSPHATASE-RELATED"/>
    <property type="match status" value="1"/>
</dbReference>
<name>A0AAV8YKD0_9CUCU</name>
<dbReference type="SUPFAM" id="SSF53254">
    <property type="entry name" value="Phosphoglycerate mutase-like"/>
    <property type="match status" value="1"/>
</dbReference>
<keyword evidence="10" id="KW-1185">Reference proteome</keyword>
<evidence type="ECO:0000256" key="1">
    <source>
        <dbReference type="ARBA" id="ARBA00000032"/>
    </source>
</evidence>
<evidence type="ECO:0000256" key="7">
    <source>
        <dbReference type="ARBA" id="ARBA00023180"/>
    </source>
</evidence>
<keyword evidence="4 8" id="KW-0732">Signal</keyword>
<sequence>MIKILNSLIVIAVIFGVKGAEDQLDAVVVIYRHGDRTPINPYPNDPYRNASYWPVDFGQLTNTGKLQHLELGRWLRTRYQNFLPFTYSEKDIYVRSTDVGRTLMSAEANLAGLYPPVSKEIWDPDIKWQPIPVHTAPETEDAMVAGKKPCPKYDLLQKQLFKTNYFRNISHINHDLYAYLTKYTGETISTLESLEFLYNTLLIETIYNYTLPDWATKVFPAQAGTVGVPQLCHTDVYPGTSTFEGGAPF</sequence>
<accession>A0AAV8YKD0</accession>
<comment type="caution">
    <text evidence="9">The sequence shown here is derived from an EMBL/GenBank/DDBJ whole genome shotgun (WGS) entry which is preliminary data.</text>
</comment>
<organism evidence="9 10">
    <name type="scientific">Aromia moschata</name>
    <dbReference type="NCBI Taxonomy" id="1265417"/>
    <lineage>
        <taxon>Eukaryota</taxon>
        <taxon>Metazoa</taxon>
        <taxon>Ecdysozoa</taxon>
        <taxon>Arthropoda</taxon>
        <taxon>Hexapoda</taxon>
        <taxon>Insecta</taxon>
        <taxon>Pterygota</taxon>
        <taxon>Neoptera</taxon>
        <taxon>Endopterygota</taxon>
        <taxon>Coleoptera</taxon>
        <taxon>Polyphaga</taxon>
        <taxon>Cucujiformia</taxon>
        <taxon>Chrysomeloidea</taxon>
        <taxon>Cerambycidae</taxon>
        <taxon>Cerambycinae</taxon>
        <taxon>Callichromatini</taxon>
        <taxon>Aromia</taxon>
    </lineage>
</organism>
<keyword evidence="5" id="KW-0378">Hydrolase</keyword>
<dbReference type="InterPro" id="IPR050645">
    <property type="entry name" value="Histidine_acid_phosphatase"/>
</dbReference>
<dbReference type="InterPro" id="IPR029033">
    <property type="entry name" value="His_PPase_superfam"/>
</dbReference>
<comment type="catalytic activity">
    <reaction evidence="1">
        <text>a phosphate monoester + H2O = an alcohol + phosphate</text>
        <dbReference type="Rhea" id="RHEA:15017"/>
        <dbReference type="ChEBI" id="CHEBI:15377"/>
        <dbReference type="ChEBI" id="CHEBI:30879"/>
        <dbReference type="ChEBI" id="CHEBI:43474"/>
        <dbReference type="ChEBI" id="CHEBI:67140"/>
        <dbReference type="EC" id="3.1.3.2"/>
    </reaction>
</comment>
<reference evidence="9" key="1">
    <citation type="journal article" date="2023" name="Insect Mol. Biol.">
        <title>Genome sequencing provides insights into the evolution of gene families encoding plant cell wall-degrading enzymes in longhorned beetles.</title>
        <authorList>
            <person name="Shin N.R."/>
            <person name="Okamura Y."/>
            <person name="Kirsch R."/>
            <person name="Pauchet Y."/>
        </authorList>
    </citation>
    <scope>NUCLEOTIDE SEQUENCE</scope>
    <source>
        <strain evidence="9">AMC_N1</strain>
    </source>
</reference>
<evidence type="ECO:0000256" key="5">
    <source>
        <dbReference type="ARBA" id="ARBA00022801"/>
    </source>
</evidence>
<dbReference type="EMBL" id="JAPWTK010000089">
    <property type="protein sequence ID" value="KAJ8951125.1"/>
    <property type="molecule type" value="Genomic_DNA"/>
</dbReference>
<gene>
    <name evidence="9" type="ORF">NQ318_021569</name>
</gene>